<gene>
    <name evidence="1" type="ORF">Q2T52_20195</name>
</gene>
<proteinExistence type="predicted"/>
<accession>A0ABT8T0Y4</accession>
<organism evidence="1 2">
    <name type="scientific">Rhizobium oryzicola</name>
    <dbReference type="NCBI Taxonomy" id="1232668"/>
    <lineage>
        <taxon>Bacteria</taxon>
        <taxon>Pseudomonadati</taxon>
        <taxon>Pseudomonadota</taxon>
        <taxon>Alphaproteobacteria</taxon>
        <taxon>Hyphomicrobiales</taxon>
        <taxon>Rhizobiaceae</taxon>
        <taxon>Rhizobium/Agrobacterium group</taxon>
        <taxon>Rhizobium</taxon>
    </lineage>
</organism>
<comment type="caution">
    <text evidence="1">The sequence shown here is derived from an EMBL/GenBank/DDBJ whole genome shotgun (WGS) entry which is preliminary data.</text>
</comment>
<dbReference type="EMBL" id="JAUKWQ010000008">
    <property type="protein sequence ID" value="MDO1584414.1"/>
    <property type="molecule type" value="Genomic_DNA"/>
</dbReference>
<evidence type="ECO:0000313" key="1">
    <source>
        <dbReference type="EMBL" id="MDO1584414.1"/>
    </source>
</evidence>
<keyword evidence="2" id="KW-1185">Reference proteome</keyword>
<sequence length="84" mass="9645">MIRSEKRPTDEPLNSEDLAKCQQVFEKLKAEICPPDDQEETNRLAAITIELYRQGVRREEQLREMVAAARGHQSAQDAGDILRH</sequence>
<name>A0ABT8T0Y4_9HYPH</name>
<reference evidence="1" key="1">
    <citation type="journal article" date="2015" name="Int. J. Syst. Evol. Microbiol.">
        <title>Rhizobium oryzicola sp. nov., potential plant-growth-promoting endophytic bacteria isolated from rice roots.</title>
        <authorList>
            <person name="Zhang X.X."/>
            <person name="Gao J.S."/>
            <person name="Cao Y.H."/>
            <person name="Sheirdil R.A."/>
            <person name="Wang X.C."/>
            <person name="Zhang L."/>
        </authorList>
    </citation>
    <scope>NUCLEOTIDE SEQUENCE</scope>
    <source>
        <strain evidence="1">05753</strain>
    </source>
</reference>
<evidence type="ECO:0000313" key="2">
    <source>
        <dbReference type="Proteomes" id="UP001169006"/>
    </source>
</evidence>
<dbReference type="Proteomes" id="UP001169006">
    <property type="component" value="Unassembled WGS sequence"/>
</dbReference>
<protein>
    <submittedName>
        <fullName evidence="1">Uncharacterized protein</fullName>
    </submittedName>
</protein>
<dbReference type="RefSeq" id="WP_302078652.1">
    <property type="nucleotide sequence ID" value="NZ_JAUKWQ010000008.1"/>
</dbReference>
<reference evidence="1" key="2">
    <citation type="submission" date="2023-07" db="EMBL/GenBank/DDBJ databases">
        <authorList>
            <person name="Sun H."/>
        </authorList>
    </citation>
    <scope>NUCLEOTIDE SEQUENCE</scope>
    <source>
        <strain evidence="1">05753</strain>
    </source>
</reference>